<dbReference type="InterPro" id="IPR013783">
    <property type="entry name" value="Ig-like_fold"/>
</dbReference>
<dbReference type="InterPro" id="IPR008972">
    <property type="entry name" value="Cupredoxin"/>
</dbReference>
<reference evidence="3 4" key="1">
    <citation type="submission" date="2021-05" db="EMBL/GenBank/DDBJ databases">
        <title>The draft genome of Geobacter chapellei DSM 13688.</title>
        <authorList>
            <person name="Xu Z."/>
            <person name="Masuda Y."/>
            <person name="Itoh H."/>
            <person name="Senoo K."/>
        </authorList>
    </citation>
    <scope>NUCLEOTIDE SEQUENCE [LARGE SCALE GENOMIC DNA]</scope>
    <source>
        <strain evidence="3 4">DSM 13688</strain>
    </source>
</reference>
<feature type="domain" description="Fibronectin type-III" evidence="2">
    <location>
        <begin position="1254"/>
        <end position="1345"/>
    </location>
</feature>
<name>A0ABS5UA91_9BACT</name>
<evidence type="ECO:0000259" key="2">
    <source>
        <dbReference type="PROSITE" id="PS50853"/>
    </source>
</evidence>
<comment type="caution">
    <text evidence="3">The sequence shown here is derived from an EMBL/GenBank/DDBJ whole genome shotgun (WGS) entry which is preliminary data.</text>
</comment>
<dbReference type="Pfam" id="PF13313">
    <property type="entry name" value="DUF4082"/>
    <property type="match status" value="1"/>
</dbReference>
<feature type="chain" id="PRO_5047487786" evidence="1">
    <location>
        <begin position="26"/>
        <end position="1679"/>
    </location>
</feature>
<dbReference type="EMBL" id="JAHDYS010000011">
    <property type="protein sequence ID" value="MBT1072592.1"/>
    <property type="molecule type" value="Genomic_DNA"/>
</dbReference>
<protein>
    <submittedName>
        <fullName evidence="3">DUF4082 domain-containing protein</fullName>
    </submittedName>
</protein>
<feature type="domain" description="Fibronectin type-III" evidence="2">
    <location>
        <begin position="1154"/>
        <end position="1253"/>
    </location>
</feature>
<sequence length="1679" mass="173931">MNKQKFRSLAASALAAVVMAVPAMAATPTGINPAVDITKPNFANSPNLRKFVDSLPGLGSANQNNLGQYIPVGNPDTTTFPGSDYYEIGLQDYQQRMHTDLPAPGTRLRGYKQLNSGTVGPTDTANQYLGPLIIAKRDRPVRLKFVNQLGINGAGNLFLPVDTTVMGAGMGPLDMPGMPGMKESYTQNRATIHLHGGLTPWISDGTPHQWITPAGDTTSYKKGLSFQNVPDMVGPGTAIPTPAPGDGIGTYYYPNQQSARLMFYHDHAYGITRLNVYAGEAAGYLLTDQTEEDLISGTNVSGVFGTGTPRQILPNLGGAYRYGIPLIIQDKSFINEASTPPTGFPTTATPTPLTSVVDPLWYNYVPGSPQSSHGNLWFPHEYLPNENIYNASGFNEMGRWDYAPWMIPPMQVLNNTLPSPTIVPEAFMDTAVVNGTAFPFLELPPTAVRFRILNACNDRMLNLQLYKADPANPTEVKMVPASPNPAFPTWPKDGRDGGVPDPTTAGPSMIQIGNEAGFLAKVAVVPPQPVDFDYNRRSVTFGGVTSKSLYLPPAVRADVIVDLSSYKDGDTLILYNDAPAPMPLFDSRYDYFTDNPDQSLIGGAPSTPAGFGPNVRTIMQIRIKGAASAPFDLPALQATLPKAFATSQDRILVPAAAYGPAYGTTYQNIFANSVDETLNVTGTTQPVAKVMVELPGFGYTTPPRVSFFGGGGTGAAATATLNGVTGITLVTPGSGCTTAPTVNIAPVAGGGGTGATATAIVSGGVVTTVAITNPGSNYLLAPNVTFTGGCTVAPTAVANVTLGSVGTINLTNAGSGYTSAPRVYLTGGGGTGAMAAAMLNGALVMNGKNLVEGFDMEFGRMNAVLGSTPNPLAPTVGAGPIIGANFYVDPPTEILKAGETVLWRLNHLGVDSHAIHFHLFNVQVVNRVDWTNTVKPPYDDELGWKETIRTNPFEDIIVAIRPVAMDLPFALPDSNRLLDVTTPAGSTTAFQPVLPPPGLPAVAQISNVMTNFGWEYVWHCHLLGHEENDMMRPIVFQPGAAVATVSPTNLPFGNQQLNTASAARTITLSNSAAPGVQSLIISGITVTGANATDFVQTNTCGPSLAPGKSCTISVIFTPSNTGARNASLAISTSDPARPTVNAALTGTGLNIPAVPTSLTAAITGATQVTLSWVDASNNETSFGVWRSVNGAAATQIATVTRTATQSTATGGTVTYINTGLTAGTIYSYYVTAINGLGASAASNTATVNFSGPSAPTGLTATRSPATQVVLNWTDTSDNEASFGIQRATNAAFSAGLTTFTAAANATTFTNTVPSATATYYFRVRAVNPVGNSAWVTVGPVAPAPPVTVTAVSPAIDTTAGGTVVTLTGTNFVTGATVSFGGTAATAVTVVSSTSITATTPAHAIGLVAVTVTNTDTSTGTLANGFTYTATPTVTSVAPNSGSTAGGTAVTITGTNFVAGATVSFGGTAATAVTVVSSTSITATTPPNALGAVAVTVTNPGNLSATLANGFTYVTIAPVTYTLFPATAVPVVAAEQDAAAVELGMKFTSTAAGRVTGVRFYKSTANTGTHLGSLWSSTGTLLAQVTFTGESPSGWQQMNFTTPVAITPNTTYVISYHTNTGFYADDLNYFTTARTNGPLTAPAETAASPNGVYRYSATPSFPNSGYLSSNYWVDVVLTVP</sequence>
<dbReference type="InterPro" id="IPR014756">
    <property type="entry name" value="Ig_E-set"/>
</dbReference>
<dbReference type="SUPFAM" id="SSF49503">
    <property type="entry name" value="Cupredoxins"/>
    <property type="match status" value="3"/>
</dbReference>
<dbReference type="Proteomes" id="UP000784128">
    <property type="component" value="Unassembled WGS sequence"/>
</dbReference>
<dbReference type="NCBIfam" id="NF012200">
    <property type="entry name" value="choice_anch_D"/>
    <property type="match status" value="1"/>
</dbReference>
<dbReference type="Gene3D" id="2.60.40.420">
    <property type="entry name" value="Cupredoxins - blue copper proteins"/>
    <property type="match status" value="3"/>
</dbReference>
<feature type="signal peptide" evidence="1">
    <location>
        <begin position="1"/>
        <end position="25"/>
    </location>
</feature>
<dbReference type="SUPFAM" id="SSF81296">
    <property type="entry name" value="E set domains"/>
    <property type="match status" value="2"/>
</dbReference>
<dbReference type="CDD" id="cd00063">
    <property type="entry name" value="FN3"/>
    <property type="match status" value="1"/>
</dbReference>
<gene>
    <name evidence="3" type="ORF">KJB30_12405</name>
</gene>
<dbReference type="InterPro" id="IPR002909">
    <property type="entry name" value="IPT_dom"/>
</dbReference>
<dbReference type="CDD" id="cd00102">
    <property type="entry name" value="IPT"/>
    <property type="match status" value="2"/>
</dbReference>
<dbReference type="PANTHER" id="PTHR48267:SF1">
    <property type="entry name" value="BILIRUBIN OXIDASE"/>
    <property type="match status" value="1"/>
</dbReference>
<dbReference type="InterPro" id="IPR025141">
    <property type="entry name" value="DUF4082"/>
</dbReference>
<organism evidence="3 4">
    <name type="scientific">Pelotalea chapellei</name>
    <dbReference type="NCBI Taxonomy" id="44671"/>
    <lineage>
        <taxon>Bacteria</taxon>
        <taxon>Pseudomonadati</taxon>
        <taxon>Thermodesulfobacteriota</taxon>
        <taxon>Desulfuromonadia</taxon>
        <taxon>Geobacterales</taxon>
        <taxon>Geobacteraceae</taxon>
        <taxon>Pelotalea</taxon>
    </lineage>
</organism>
<dbReference type="SMART" id="SM00060">
    <property type="entry name" value="FN3"/>
    <property type="match status" value="2"/>
</dbReference>
<dbReference type="CDD" id="cd13844">
    <property type="entry name" value="CuRO_1_BOD_CotA_like"/>
    <property type="match status" value="1"/>
</dbReference>
<dbReference type="SMART" id="SM00429">
    <property type="entry name" value="IPT"/>
    <property type="match status" value="2"/>
</dbReference>
<dbReference type="InterPro" id="IPR003961">
    <property type="entry name" value="FN3_dom"/>
</dbReference>
<evidence type="ECO:0000256" key="1">
    <source>
        <dbReference type="SAM" id="SignalP"/>
    </source>
</evidence>
<dbReference type="Pfam" id="PF01833">
    <property type="entry name" value="TIG"/>
    <property type="match status" value="2"/>
</dbReference>
<dbReference type="RefSeq" id="WP_214299742.1">
    <property type="nucleotide sequence ID" value="NZ_JAHDYS010000011.1"/>
</dbReference>
<dbReference type="InterPro" id="IPR036116">
    <property type="entry name" value="FN3_sf"/>
</dbReference>
<keyword evidence="1" id="KW-0732">Signal</keyword>
<evidence type="ECO:0000313" key="4">
    <source>
        <dbReference type="Proteomes" id="UP000784128"/>
    </source>
</evidence>
<evidence type="ECO:0000313" key="3">
    <source>
        <dbReference type="EMBL" id="MBT1072592.1"/>
    </source>
</evidence>
<dbReference type="InterPro" id="IPR045087">
    <property type="entry name" value="Cu-oxidase_fam"/>
</dbReference>
<dbReference type="PROSITE" id="PS50853">
    <property type="entry name" value="FN3"/>
    <property type="match status" value="2"/>
</dbReference>
<dbReference type="SUPFAM" id="SSF49265">
    <property type="entry name" value="Fibronectin type III"/>
    <property type="match status" value="1"/>
</dbReference>
<dbReference type="PANTHER" id="PTHR48267">
    <property type="entry name" value="CUPREDOXIN SUPERFAMILY PROTEIN"/>
    <property type="match status" value="1"/>
</dbReference>
<dbReference type="Gene3D" id="2.60.40.10">
    <property type="entry name" value="Immunoglobulins"/>
    <property type="match status" value="5"/>
</dbReference>
<keyword evidence="4" id="KW-1185">Reference proteome</keyword>
<proteinExistence type="predicted"/>
<accession>A0ABS5UA91</accession>